<comment type="caution">
    <text evidence="2">The sequence shown here is derived from an EMBL/GenBank/DDBJ whole genome shotgun (WGS) entry which is preliminary data.</text>
</comment>
<sequence>MTDTEPVYPGEPEEEDLLMPGASGAWGDGVVAPRPPAPRPTATPTEPEYLDIPADQPLPPSAPEGVPPPEAPAAASLPVPAPGPPAPAPAPAGPAPAPPAPAPAPAAAGGPPAP</sequence>
<feature type="compositionally biased region" description="Pro residues" evidence="1">
    <location>
        <begin position="79"/>
        <end position="104"/>
    </location>
</feature>
<gene>
    <name evidence="2" type="ORF">RM780_03480</name>
</gene>
<evidence type="ECO:0000313" key="2">
    <source>
        <dbReference type="EMBL" id="MDT0306025.1"/>
    </source>
</evidence>
<evidence type="ECO:0000313" key="3">
    <source>
        <dbReference type="Proteomes" id="UP001183388"/>
    </source>
</evidence>
<dbReference type="PRINTS" id="PR01217">
    <property type="entry name" value="PRICHEXTENSN"/>
</dbReference>
<feature type="compositionally biased region" description="Pro residues" evidence="1">
    <location>
        <begin position="56"/>
        <end position="71"/>
    </location>
</feature>
<protein>
    <submittedName>
        <fullName evidence="2">Cys/Met metabolism pyridoxal-phosphate-dependent enzyme</fullName>
    </submittedName>
</protein>
<feature type="region of interest" description="Disordered" evidence="1">
    <location>
        <begin position="1"/>
        <end position="114"/>
    </location>
</feature>
<name>A0ABU2L382_9ACTN</name>
<proteinExistence type="predicted"/>
<organism evidence="2 3">
    <name type="scientific">Streptomyces boetiae</name>
    <dbReference type="NCBI Taxonomy" id="3075541"/>
    <lineage>
        <taxon>Bacteria</taxon>
        <taxon>Bacillati</taxon>
        <taxon>Actinomycetota</taxon>
        <taxon>Actinomycetes</taxon>
        <taxon>Kitasatosporales</taxon>
        <taxon>Streptomycetaceae</taxon>
        <taxon>Streptomyces</taxon>
    </lineage>
</organism>
<accession>A0ABU2L382</accession>
<dbReference type="Proteomes" id="UP001183388">
    <property type="component" value="Unassembled WGS sequence"/>
</dbReference>
<feature type="non-terminal residue" evidence="2">
    <location>
        <position position="114"/>
    </location>
</feature>
<feature type="compositionally biased region" description="Low complexity" evidence="1">
    <location>
        <begin position="105"/>
        <end position="114"/>
    </location>
</feature>
<evidence type="ECO:0000256" key="1">
    <source>
        <dbReference type="SAM" id="MobiDB-lite"/>
    </source>
</evidence>
<keyword evidence="3" id="KW-1185">Reference proteome</keyword>
<dbReference type="EMBL" id="JAVREN010000003">
    <property type="protein sequence ID" value="MDT0306025.1"/>
    <property type="molecule type" value="Genomic_DNA"/>
</dbReference>
<reference evidence="3" key="1">
    <citation type="submission" date="2023-07" db="EMBL/GenBank/DDBJ databases">
        <title>30 novel species of actinomycetes from the DSMZ collection.</title>
        <authorList>
            <person name="Nouioui I."/>
        </authorList>
    </citation>
    <scope>NUCLEOTIDE SEQUENCE [LARGE SCALE GENOMIC DNA]</scope>
    <source>
        <strain evidence="3">DSM 44917</strain>
    </source>
</reference>